<dbReference type="PROSITE" id="PS50041">
    <property type="entry name" value="C_TYPE_LECTIN_2"/>
    <property type="match status" value="1"/>
</dbReference>
<proteinExistence type="predicted"/>
<dbReference type="RefSeq" id="XP_035668923.1">
    <property type="nucleotide sequence ID" value="XM_035813030.1"/>
</dbReference>
<reference evidence="4" key="2">
    <citation type="submission" date="2025-08" db="UniProtKB">
        <authorList>
            <consortium name="RefSeq"/>
        </authorList>
    </citation>
    <scope>IDENTIFICATION</scope>
    <source>
        <strain evidence="4">S238N-H82</strain>
        <tissue evidence="4">Testes</tissue>
    </source>
</reference>
<evidence type="ECO:0000313" key="4">
    <source>
        <dbReference type="RefSeq" id="XP_035668923.1"/>
    </source>
</evidence>
<dbReference type="GeneID" id="118411025"/>
<dbReference type="InterPro" id="IPR001304">
    <property type="entry name" value="C-type_lectin-like"/>
</dbReference>
<sequence>MVEGVPETFPRECLDDKRTLSSFGYTEREGTFYKVFKTRKDHTGAHQTCEADGGHLAVVNTEPINNFIVELISDPEDFWIGLSDKYTEGTFMWADGTKLDGFDFTNWAPNEPNAQSGQNCVHMWSVYDYKWDDDYCYRQKYFICQIGTY</sequence>
<dbReference type="PROSITE" id="PS00615">
    <property type="entry name" value="C_TYPE_LECTIN_1"/>
    <property type="match status" value="1"/>
</dbReference>
<dbReference type="Proteomes" id="UP000001554">
    <property type="component" value="Chromosome 3"/>
</dbReference>
<dbReference type="InterPro" id="IPR016186">
    <property type="entry name" value="C-type_lectin-like/link_sf"/>
</dbReference>
<dbReference type="PANTHER" id="PTHR22801:SF63">
    <property type="entry name" value="C-TYPE LECTIN DOMAIN-CONTAINING PROTEIN"/>
    <property type="match status" value="1"/>
</dbReference>
<protein>
    <submittedName>
        <fullName evidence="4">Hepatic lectin-like</fullName>
    </submittedName>
</protein>
<dbReference type="CDD" id="cd00037">
    <property type="entry name" value="CLECT"/>
    <property type="match status" value="1"/>
</dbReference>
<dbReference type="Gene3D" id="3.10.100.10">
    <property type="entry name" value="Mannose-Binding Protein A, subunit A"/>
    <property type="match status" value="1"/>
</dbReference>
<dbReference type="SUPFAM" id="SSF56436">
    <property type="entry name" value="C-type lectin-like"/>
    <property type="match status" value="1"/>
</dbReference>
<evidence type="ECO:0000256" key="1">
    <source>
        <dbReference type="ARBA" id="ARBA00023157"/>
    </source>
</evidence>
<organism evidence="3 4">
    <name type="scientific">Branchiostoma floridae</name>
    <name type="common">Florida lancelet</name>
    <name type="synonym">Amphioxus</name>
    <dbReference type="NCBI Taxonomy" id="7739"/>
    <lineage>
        <taxon>Eukaryota</taxon>
        <taxon>Metazoa</taxon>
        <taxon>Chordata</taxon>
        <taxon>Cephalochordata</taxon>
        <taxon>Leptocardii</taxon>
        <taxon>Amphioxiformes</taxon>
        <taxon>Branchiostomatidae</taxon>
        <taxon>Branchiostoma</taxon>
    </lineage>
</organism>
<dbReference type="SMART" id="SM00034">
    <property type="entry name" value="CLECT"/>
    <property type="match status" value="1"/>
</dbReference>
<keyword evidence="3" id="KW-1185">Reference proteome</keyword>
<dbReference type="AlphaFoldDB" id="A0A9J7KR56"/>
<dbReference type="OrthoDB" id="6285913at2759"/>
<dbReference type="OMA" id="MADDNCE"/>
<evidence type="ECO:0000313" key="3">
    <source>
        <dbReference type="Proteomes" id="UP000001554"/>
    </source>
</evidence>
<dbReference type="InterPro" id="IPR018378">
    <property type="entry name" value="C-type_lectin_CS"/>
</dbReference>
<dbReference type="PANTHER" id="PTHR22801">
    <property type="entry name" value="LITHOSTATHINE"/>
    <property type="match status" value="1"/>
</dbReference>
<keyword evidence="1" id="KW-1015">Disulfide bond</keyword>
<dbReference type="KEGG" id="bfo:118411025"/>
<feature type="domain" description="C-type lectin" evidence="2">
    <location>
        <begin position="28"/>
        <end position="145"/>
    </location>
</feature>
<dbReference type="Pfam" id="PF00059">
    <property type="entry name" value="Lectin_C"/>
    <property type="match status" value="1"/>
</dbReference>
<dbReference type="InterPro" id="IPR050801">
    <property type="entry name" value="Ca-Dep_Lectins_ImmuneDev"/>
</dbReference>
<reference evidence="3" key="1">
    <citation type="journal article" date="2020" name="Nat. Ecol. Evol.">
        <title>Deeply conserved synteny resolves early events in vertebrate evolution.</title>
        <authorList>
            <person name="Simakov O."/>
            <person name="Marletaz F."/>
            <person name="Yue J.X."/>
            <person name="O'Connell B."/>
            <person name="Jenkins J."/>
            <person name="Brandt A."/>
            <person name="Calef R."/>
            <person name="Tung C.H."/>
            <person name="Huang T.K."/>
            <person name="Schmutz J."/>
            <person name="Satoh N."/>
            <person name="Yu J.K."/>
            <person name="Putnam N.H."/>
            <person name="Green R.E."/>
            <person name="Rokhsar D.S."/>
        </authorList>
    </citation>
    <scope>NUCLEOTIDE SEQUENCE [LARGE SCALE GENOMIC DNA]</scope>
    <source>
        <strain evidence="3">S238N-H82</strain>
    </source>
</reference>
<gene>
    <name evidence="4" type="primary">LOC118411025</name>
</gene>
<accession>A0A9J7KR56</accession>
<dbReference type="InterPro" id="IPR016187">
    <property type="entry name" value="CTDL_fold"/>
</dbReference>
<evidence type="ECO:0000259" key="2">
    <source>
        <dbReference type="PROSITE" id="PS50041"/>
    </source>
</evidence>
<name>A0A9J7KR56_BRAFL</name>